<organism evidence="2 3">
    <name type="scientific">Colletotrichum spinosum</name>
    <dbReference type="NCBI Taxonomy" id="1347390"/>
    <lineage>
        <taxon>Eukaryota</taxon>
        <taxon>Fungi</taxon>
        <taxon>Dikarya</taxon>
        <taxon>Ascomycota</taxon>
        <taxon>Pezizomycotina</taxon>
        <taxon>Sordariomycetes</taxon>
        <taxon>Hypocreomycetidae</taxon>
        <taxon>Glomerellales</taxon>
        <taxon>Glomerellaceae</taxon>
        <taxon>Colletotrichum</taxon>
        <taxon>Colletotrichum orbiculare species complex</taxon>
    </lineage>
</organism>
<dbReference type="EMBL" id="QAPG01000834">
    <property type="protein sequence ID" value="TDZ28578.1"/>
    <property type="molecule type" value="Genomic_DNA"/>
</dbReference>
<evidence type="ECO:0000313" key="2">
    <source>
        <dbReference type="EMBL" id="TDZ28578.1"/>
    </source>
</evidence>
<proteinExistence type="predicted"/>
<reference evidence="2 3" key="1">
    <citation type="submission" date="2018-11" db="EMBL/GenBank/DDBJ databases">
        <title>Genome sequence and assembly of Colletotrichum spinosum.</title>
        <authorList>
            <person name="Gan P."/>
            <person name="Shirasu K."/>
        </authorList>
    </citation>
    <scope>NUCLEOTIDE SEQUENCE [LARGE SCALE GENOMIC DNA]</scope>
    <source>
        <strain evidence="2 3">CBS 515.97</strain>
    </source>
</reference>
<evidence type="ECO:0000313" key="3">
    <source>
        <dbReference type="Proteomes" id="UP000295083"/>
    </source>
</evidence>
<evidence type="ECO:0000256" key="1">
    <source>
        <dbReference type="SAM" id="SignalP"/>
    </source>
</evidence>
<keyword evidence="1" id="KW-0732">Signal</keyword>
<feature type="signal peptide" evidence="1">
    <location>
        <begin position="1"/>
        <end position="22"/>
    </location>
</feature>
<sequence>MVSIKNIVSFLTLAASSFGVDAAYIPASASAAATSDFSPVKRETLKERFQRETNLLIEMGRCRSYDTGKDDMYMPEGSTCKVYCQNLTGDSSSYCDGGNLMSGKYQDPFQDNKLYMLGGTCTCVDMPEEILYFIEQGVQGLGVVTCTVWVTSAKLVVDYGLTTLIPGGKPALETMKKVAKVIQKLSKAGLGKDAWYNVLKSTCGEQGVEVQENMKTAFDMWASAELDKIF</sequence>
<dbReference type="Proteomes" id="UP000295083">
    <property type="component" value="Unassembled WGS sequence"/>
</dbReference>
<name>A0A4R8PT94_9PEZI</name>
<feature type="chain" id="PRO_5020862999" evidence="1">
    <location>
        <begin position="23"/>
        <end position="230"/>
    </location>
</feature>
<dbReference type="AlphaFoldDB" id="A0A4R8PT94"/>
<protein>
    <submittedName>
        <fullName evidence="2">Uncharacterized protein</fullName>
    </submittedName>
</protein>
<comment type="caution">
    <text evidence="2">The sequence shown here is derived from an EMBL/GenBank/DDBJ whole genome shotgun (WGS) entry which is preliminary data.</text>
</comment>
<keyword evidence="3" id="KW-1185">Reference proteome</keyword>
<accession>A0A4R8PT94</accession>
<gene>
    <name evidence="2" type="ORF">C8035_v007395</name>
</gene>